<dbReference type="Proteomes" id="UP000027586">
    <property type="component" value="Unassembled WGS sequence"/>
</dbReference>
<evidence type="ECO:0000313" key="1">
    <source>
        <dbReference type="EMBL" id="CDH59186.1"/>
    </source>
</evidence>
<protein>
    <submittedName>
        <fullName evidence="1">Uncharacterized protein</fullName>
    </submittedName>
</protein>
<reference evidence="1" key="1">
    <citation type="submission" date="2013-08" db="EMBL/GenBank/DDBJ databases">
        <title>Gene expansion shapes genome architecture in the human pathogen Lichtheimia corymbifera: an evolutionary genomics analysis in the ancient terrestrial Mucorales (Mucoromycotina).</title>
        <authorList>
            <person name="Schwartze V.U."/>
            <person name="Winter S."/>
            <person name="Shelest E."/>
            <person name="Marcet-Houben M."/>
            <person name="Horn F."/>
            <person name="Wehner S."/>
            <person name="Hoffmann K."/>
            <person name="Riege K."/>
            <person name="Sammeth M."/>
            <person name="Nowrousian M."/>
            <person name="Valiante V."/>
            <person name="Linde J."/>
            <person name="Jacobsen I.D."/>
            <person name="Marz M."/>
            <person name="Brakhage A.A."/>
            <person name="Gabaldon T."/>
            <person name="Bocker S."/>
            <person name="Voigt K."/>
        </authorList>
    </citation>
    <scope>NUCLEOTIDE SEQUENCE [LARGE SCALE GENOMIC DNA]</scope>
    <source>
        <strain evidence="1">FSU 9682</strain>
    </source>
</reference>
<accession>A0A068SD63</accession>
<keyword evidence="2" id="KW-1185">Reference proteome</keyword>
<proteinExistence type="predicted"/>
<dbReference type="EMBL" id="CBTN010000066">
    <property type="protein sequence ID" value="CDH59186.1"/>
    <property type="molecule type" value="Genomic_DNA"/>
</dbReference>
<comment type="caution">
    <text evidence="1">The sequence shown here is derived from an EMBL/GenBank/DDBJ whole genome shotgun (WGS) entry which is preliminary data.</text>
</comment>
<sequence length="148" mass="16828">MPIIHSAPPWILVCLTITQNVCVLRVLCDPFELRCQELRDTCTLHQISLLCYTSISLYKIIIHVIIVISGDVCSQVNVFRFKIVVSDQRKEKQVISRVEIGKAHIIHIRSTSHNASFAQVHYESVIAYALFRKSPQEGEDRVTAKPPC</sequence>
<organism evidence="1 2">
    <name type="scientific">Lichtheimia corymbifera JMRC:FSU:9682</name>
    <dbReference type="NCBI Taxonomy" id="1263082"/>
    <lineage>
        <taxon>Eukaryota</taxon>
        <taxon>Fungi</taxon>
        <taxon>Fungi incertae sedis</taxon>
        <taxon>Mucoromycota</taxon>
        <taxon>Mucoromycotina</taxon>
        <taxon>Mucoromycetes</taxon>
        <taxon>Mucorales</taxon>
        <taxon>Lichtheimiaceae</taxon>
        <taxon>Lichtheimia</taxon>
    </lineage>
</organism>
<name>A0A068SD63_9FUNG</name>
<gene>
    <name evidence="1" type="ORF">LCOR_10013.1</name>
</gene>
<dbReference type="AlphaFoldDB" id="A0A068SD63"/>
<evidence type="ECO:0000313" key="2">
    <source>
        <dbReference type="Proteomes" id="UP000027586"/>
    </source>
</evidence>
<dbReference type="VEuPathDB" id="FungiDB:LCOR_10013.1"/>